<dbReference type="EMBL" id="ML979143">
    <property type="protein sequence ID" value="KAF1911621.1"/>
    <property type="molecule type" value="Genomic_DNA"/>
</dbReference>
<evidence type="ECO:0000313" key="2">
    <source>
        <dbReference type="Proteomes" id="UP000800096"/>
    </source>
</evidence>
<keyword evidence="2" id="KW-1185">Reference proteome</keyword>
<sequence>MWKQCIKEQSATYSKENFGLSVNHLGLNKYTSKEDGNYKKILSKLLDIVTPIISQKQHQLYSVPITSTTLTRIEHRHAGLRPGFLLAFLARFHSDGVQEEVLRLASLGLSTVIQELYGGTAELPIWLANILKLLDPRARD</sequence>
<dbReference type="AlphaFoldDB" id="A0A6A5Q724"/>
<organism evidence="1 2">
    <name type="scientific">Ampelomyces quisqualis</name>
    <name type="common">Powdery mildew agent</name>
    <dbReference type="NCBI Taxonomy" id="50730"/>
    <lineage>
        <taxon>Eukaryota</taxon>
        <taxon>Fungi</taxon>
        <taxon>Dikarya</taxon>
        <taxon>Ascomycota</taxon>
        <taxon>Pezizomycotina</taxon>
        <taxon>Dothideomycetes</taxon>
        <taxon>Pleosporomycetidae</taxon>
        <taxon>Pleosporales</taxon>
        <taxon>Pleosporineae</taxon>
        <taxon>Phaeosphaeriaceae</taxon>
        <taxon>Ampelomyces</taxon>
    </lineage>
</organism>
<evidence type="ECO:0000313" key="1">
    <source>
        <dbReference type="EMBL" id="KAF1911621.1"/>
    </source>
</evidence>
<reference evidence="1" key="1">
    <citation type="journal article" date="2020" name="Stud. Mycol.">
        <title>101 Dothideomycetes genomes: a test case for predicting lifestyles and emergence of pathogens.</title>
        <authorList>
            <person name="Haridas S."/>
            <person name="Albert R."/>
            <person name="Binder M."/>
            <person name="Bloem J."/>
            <person name="Labutti K."/>
            <person name="Salamov A."/>
            <person name="Andreopoulos B."/>
            <person name="Baker S."/>
            <person name="Barry K."/>
            <person name="Bills G."/>
            <person name="Bluhm B."/>
            <person name="Cannon C."/>
            <person name="Castanera R."/>
            <person name="Culley D."/>
            <person name="Daum C."/>
            <person name="Ezra D."/>
            <person name="Gonzalez J."/>
            <person name="Henrissat B."/>
            <person name="Kuo A."/>
            <person name="Liang C."/>
            <person name="Lipzen A."/>
            <person name="Lutzoni F."/>
            <person name="Magnuson J."/>
            <person name="Mondo S."/>
            <person name="Nolan M."/>
            <person name="Ohm R."/>
            <person name="Pangilinan J."/>
            <person name="Park H.-J."/>
            <person name="Ramirez L."/>
            <person name="Alfaro M."/>
            <person name="Sun H."/>
            <person name="Tritt A."/>
            <person name="Yoshinaga Y."/>
            <person name="Zwiers L.-H."/>
            <person name="Turgeon B."/>
            <person name="Goodwin S."/>
            <person name="Spatafora J."/>
            <person name="Crous P."/>
            <person name="Grigoriev I."/>
        </authorList>
    </citation>
    <scope>NUCLEOTIDE SEQUENCE</scope>
    <source>
        <strain evidence="1">HMLAC05119</strain>
    </source>
</reference>
<accession>A0A6A5Q724</accession>
<dbReference type="Proteomes" id="UP000800096">
    <property type="component" value="Unassembled WGS sequence"/>
</dbReference>
<gene>
    <name evidence="1" type="ORF">BDU57DRAFT_533363</name>
</gene>
<proteinExistence type="predicted"/>
<dbReference type="OrthoDB" id="5086500at2759"/>
<name>A0A6A5Q724_AMPQU</name>
<protein>
    <submittedName>
        <fullName evidence="1">Uncharacterized protein</fullName>
    </submittedName>
</protein>